<sequence length="34" mass="3929">MIHRFLTQHNMNEFPNGFATIQSLKNIPGIVVFL</sequence>
<protein>
    <submittedName>
        <fullName evidence="1">Uncharacterized protein</fullName>
    </submittedName>
</protein>
<evidence type="ECO:0000313" key="1">
    <source>
        <dbReference type="EMBL" id="VDO74604.1"/>
    </source>
</evidence>
<dbReference type="Proteomes" id="UP000277204">
    <property type="component" value="Unassembled WGS sequence"/>
</dbReference>
<dbReference type="EMBL" id="UZAI01002782">
    <property type="protein sequence ID" value="VDO74604.1"/>
    <property type="molecule type" value="Genomic_DNA"/>
</dbReference>
<keyword evidence="2" id="KW-1185">Reference proteome</keyword>
<evidence type="ECO:0000313" key="2">
    <source>
        <dbReference type="Proteomes" id="UP000277204"/>
    </source>
</evidence>
<proteinExistence type="predicted"/>
<name>A0A3P7YRV7_9TREM</name>
<reference evidence="1 2" key="1">
    <citation type="submission" date="2018-11" db="EMBL/GenBank/DDBJ databases">
        <authorList>
            <consortium name="Pathogen Informatics"/>
        </authorList>
    </citation>
    <scope>NUCLEOTIDE SEQUENCE [LARGE SCALE GENOMIC DNA]</scope>
    <source>
        <strain evidence="1 2">Zambia</strain>
    </source>
</reference>
<gene>
    <name evidence="1" type="ORF">SMRZ_LOCUS7077</name>
</gene>
<dbReference type="AlphaFoldDB" id="A0A3P7YRV7"/>
<accession>A0A3P7YRV7</accession>
<organism evidence="1 2">
    <name type="scientific">Schistosoma margrebowiei</name>
    <dbReference type="NCBI Taxonomy" id="48269"/>
    <lineage>
        <taxon>Eukaryota</taxon>
        <taxon>Metazoa</taxon>
        <taxon>Spiralia</taxon>
        <taxon>Lophotrochozoa</taxon>
        <taxon>Platyhelminthes</taxon>
        <taxon>Trematoda</taxon>
        <taxon>Digenea</taxon>
        <taxon>Strigeidida</taxon>
        <taxon>Schistosomatoidea</taxon>
        <taxon>Schistosomatidae</taxon>
        <taxon>Schistosoma</taxon>
    </lineage>
</organism>